<comment type="caution">
    <text evidence="2">The sequence shown here is derived from an EMBL/GenBank/DDBJ whole genome shotgun (WGS) entry which is preliminary data.</text>
</comment>
<sequence length="201" mass="22790">MAKMRNDITTFAQQDGESLYEAWERYKDMLRWCPHHRLPKWLQLQTFYNGLSGSTRTLVDAAAGGSLMEKTEEAAYELLEEMAANAYQLPIERSTPKKAYGVHEVDALTTLTAQVTALTKRFDAIHPTPERCNLYGGPHASGNCQDSNSFEQPEQAHFVGNVNRQQNNLYSNTYNQGCCNHPNFSWRNNDNAVRPPTGYQP</sequence>
<organism evidence="2 3">
    <name type="scientific">Parasponia andersonii</name>
    <name type="common">Sponia andersonii</name>
    <dbReference type="NCBI Taxonomy" id="3476"/>
    <lineage>
        <taxon>Eukaryota</taxon>
        <taxon>Viridiplantae</taxon>
        <taxon>Streptophyta</taxon>
        <taxon>Embryophyta</taxon>
        <taxon>Tracheophyta</taxon>
        <taxon>Spermatophyta</taxon>
        <taxon>Magnoliopsida</taxon>
        <taxon>eudicotyledons</taxon>
        <taxon>Gunneridae</taxon>
        <taxon>Pentapetalae</taxon>
        <taxon>rosids</taxon>
        <taxon>fabids</taxon>
        <taxon>Rosales</taxon>
        <taxon>Cannabaceae</taxon>
        <taxon>Parasponia</taxon>
    </lineage>
</organism>
<proteinExistence type="predicted"/>
<dbReference type="PANTHER" id="PTHR33223:SF11">
    <property type="entry name" value="ELEMENT PROTEIN, PUTATIVE-RELATED"/>
    <property type="match status" value="1"/>
</dbReference>
<evidence type="ECO:0000313" key="2">
    <source>
        <dbReference type="EMBL" id="PON51070.1"/>
    </source>
</evidence>
<protein>
    <recommendedName>
        <fullName evidence="1">Retrotransposon gag domain-containing protein</fullName>
    </recommendedName>
</protein>
<keyword evidence="3" id="KW-1185">Reference proteome</keyword>
<dbReference type="Proteomes" id="UP000237105">
    <property type="component" value="Unassembled WGS sequence"/>
</dbReference>
<dbReference type="EMBL" id="JXTB01000238">
    <property type="protein sequence ID" value="PON51070.1"/>
    <property type="molecule type" value="Genomic_DNA"/>
</dbReference>
<dbReference type="PANTHER" id="PTHR33223">
    <property type="entry name" value="CCHC-TYPE DOMAIN-CONTAINING PROTEIN"/>
    <property type="match status" value="1"/>
</dbReference>
<dbReference type="Pfam" id="PF03732">
    <property type="entry name" value="Retrotrans_gag"/>
    <property type="match status" value="1"/>
</dbReference>
<accession>A0A2P5BQM2</accession>
<dbReference type="InterPro" id="IPR005162">
    <property type="entry name" value="Retrotrans_gag_dom"/>
</dbReference>
<name>A0A2P5BQM2_PARAD</name>
<reference evidence="3" key="1">
    <citation type="submission" date="2016-06" db="EMBL/GenBank/DDBJ databases">
        <title>Parallel loss of symbiosis genes in relatives of nitrogen-fixing non-legume Parasponia.</title>
        <authorList>
            <person name="Van Velzen R."/>
            <person name="Holmer R."/>
            <person name="Bu F."/>
            <person name="Rutten L."/>
            <person name="Van Zeijl A."/>
            <person name="Liu W."/>
            <person name="Santuari L."/>
            <person name="Cao Q."/>
            <person name="Sharma T."/>
            <person name="Shen D."/>
            <person name="Roswanjaya Y."/>
            <person name="Wardhani T."/>
            <person name="Kalhor M.S."/>
            <person name="Jansen J."/>
            <person name="Van den Hoogen J."/>
            <person name="Gungor B."/>
            <person name="Hartog M."/>
            <person name="Hontelez J."/>
            <person name="Verver J."/>
            <person name="Yang W.-C."/>
            <person name="Schijlen E."/>
            <person name="Repin R."/>
            <person name="Schilthuizen M."/>
            <person name="Schranz E."/>
            <person name="Heidstra R."/>
            <person name="Miyata K."/>
            <person name="Fedorova E."/>
            <person name="Kohlen W."/>
            <person name="Bisseling T."/>
            <person name="Smit S."/>
            <person name="Geurts R."/>
        </authorList>
    </citation>
    <scope>NUCLEOTIDE SEQUENCE [LARGE SCALE GENOMIC DNA]</scope>
    <source>
        <strain evidence="3">cv. WU1-14</strain>
    </source>
</reference>
<evidence type="ECO:0000259" key="1">
    <source>
        <dbReference type="Pfam" id="PF03732"/>
    </source>
</evidence>
<dbReference type="OrthoDB" id="1305902at2759"/>
<gene>
    <name evidence="2" type="ORF">PanWU01x14_219280</name>
</gene>
<dbReference type="AlphaFoldDB" id="A0A2P5BQM2"/>
<evidence type="ECO:0000313" key="3">
    <source>
        <dbReference type="Proteomes" id="UP000237105"/>
    </source>
</evidence>
<feature type="domain" description="Retrotransposon gag" evidence="1">
    <location>
        <begin position="2"/>
        <end position="52"/>
    </location>
</feature>